<comment type="subcellular location">
    <subcellularLocation>
        <location evidence="1 11">Cytoplasm</location>
    </subcellularLocation>
</comment>
<comment type="subunit">
    <text evidence="3 11">Tetramer of two alpha and two beta subunits.</text>
</comment>
<evidence type="ECO:0000256" key="9">
    <source>
        <dbReference type="ARBA" id="ARBA00023146"/>
    </source>
</evidence>
<dbReference type="InterPro" id="IPR006194">
    <property type="entry name" value="Gly-tRNA-synth_heterodimer"/>
</dbReference>
<evidence type="ECO:0000256" key="8">
    <source>
        <dbReference type="ARBA" id="ARBA00022917"/>
    </source>
</evidence>
<dbReference type="PANTHER" id="PTHR30075:SF2">
    <property type="entry name" value="GLYCINE--TRNA LIGASE, CHLOROPLASTIC_MITOCHONDRIAL 2"/>
    <property type="match status" value="1"/>
</dbReference>
<evidence type="ECO:0000313" key="14">
    <source>
        <dbReference type="Proteomes" id="UP000234253"/>
    </source>
</evidence>
<comment type="similarity">
    <text evidence="2 11">Belongs to the class-II aminoacyl-tRNA synthetase family.</text>
</comment>
<dbReference type="Pfam" id="PF02092">
    <property type="entry name" value="tRNA_synt_2f"/>
    <property type="match status" value="1"/>
</dbReference>
<name>A0A2N4XXJ5_9GAMM</name>
<dbReference type="InterPro" id="IPR015944">
    <property type="entry name" value="Gly-tRNA-synth_bsu"/>
</dbReference>
<dbReference type="RefSeq" id="WP_101626674.1">
    <property type="nucleotide sequence ID" value="NZ_NJPO01000024.1"/>
</dbReference>
<evidence type="ECO:0000259" key="12">
    <source>
        <dbReference type="Pfam" id="PF05746"/>
    </source>
</evidence>
<dbReference type="Proteomes" id="UP000234253">
    <property type="component" value="Unassembled WGS sequence"/>
</dbReference>
<dbReference type="AlphaFoldDB" id="A0A2N4XXJ5"/>
<dbReference type="EMBL" id="NJPO01000024">
    <property type="protein sequence ID" value="PLK59246.1"/>
    <property type="molecule type" value="Genomic_DNA"/>
</dbReference>
<gene>
    <name evidence="11" type="primary">glyS</name>
    <name evidence="13" type="ORF">CEX73_00460</name>
</gene>
<keyword evidence="7 11" id="KW-0067">ATP-binding</keyword>
<dbReference type="GO" id="GO:0004820">
    <property type="term" value="F:glycine-tRNA ligase activity"/>
    <property type="evidence" value="ECO:0007669"/>
    <property type="project" value="UniProtKB-UniRule"/>
</dbReference>
<protein>
    <recommendedName>
        <fullName evidence="11">Glycine--tRNA ligase beta subunit</fullName>
        <ecNumber evidence="11">6.1.1.14</ecNumber>
    </recommendedName>
    <alternativeName>
        <fullName evidence="11">Glycyl-tRNA synthetase beta subunit</fullName>
        <shortName evidence="11">GlyRS</shortName>
    </alternativeName>
</protein>
<dbReference type="PANTHER" id="PTHR30075">
    <property type="entry name" value="GLYCYL-TRNA SYNTHETASE"/>
    <property type="match status" value="1"/>
</dbReference>
<dbReference type="GO" id="GO:0005524">
    <property type="term" value="F:ATP binding"/>
    <property type="evidence" value="ECO:0007669"/>
    <property type="project" value="UniProtKB-UniRule"/>
</dbReference>
<dbReference type="PRINTS" id="PR01045">
    <property type="entry name" value="TRNASYNTHGB"/>
</dbReference>
<evidence type="ECO:0000256" key="10">
    <source>
        <dbReference type="ARBA" id="ARBA00047937"/>
    </source>
</evidence>
<keyword evidence="8 11" id="KW-0648">Protein biosynthesis</keyword>
<feature type="domain" description="DALR anticodon binding" evidence="12">
    <location>
        <begin position="585"/>
        <end position="677"/>
    </location>
</feature>
<dbReference type="HAMAP" id="MF_00255">
    <property type="entry name" value="Gly_tRNA_synth_beta"/>
    <property type="match status" value="1"/>
</dbReference>
<proteinExistence type="inferred from homology"/>
<sequence>MKPQNFLVEIGTEELPAKELRSLAKIFLTNVKIALNNAYIIYDQVDWFATPRRLALKVTHINYAHNDSYIEKKGPAITQAFDAEGKPTKAAICWAHCCGITVNQAERFSTEKGEWLIYRKLVMSQPLSSLLCDIIRNVLVQLSLSFPKIMRWGDQPYEFLRPVRTITLLLDDKVIPGNILGINSDRIIRGHRFMGETEINLLHADCYPQVLLERGRVIADYELRKKIIRRDAEAAASKVGGIVDINNSLLEEVTSLVEWPIVLIASFEDKFLRVPTEALVYTMKSHQKYFPVYDTKKQLLPYFIFVANIESNNIHTIVAGNEKVVHSRLVDAEFFFNTDRQRRLEDNLSLLDTVMFQMKLGTLREKSTRIAFLASWIAKIISTDVKQASRAGLLSKCDLITNIVCEYPEIQGIMGMHYARLDGEPEPVALAQKEQYQPRFSGDHLPTTLISCAVAIADKIDTITGLFGINQYPKHNKDPLALRRAALGVLRIIIEKQLPLDLLLLIKKAVLLYQHKLTNQTVVDDVMNFMFNRLRSWYKKHGYSSDTIHAVLTRRPTKLIDFDARVRAISQFSKHPDAQILTSIHKRIFNILSKDQNIIYVDVKITLLKEQEELKLMNDIIILRNKLQPFFDTYRYYDALVELVILRETVEKFFNNVIIMTENTEIRINRLMLLHQLHLLFLNIADFSLLQDYTKIKY</sequence>
<evidence type="ECO:0000256" key="6">
    <source>
        <dbReference type="ARBA" id="ARBA00022741"/>
    </source>
</evidence>
<evidence type="ECO:0000256" key="2">
    <source>
        <dbReference type="ARBA" id="ARBA00008226"/>
    </source>
</evidence>
<dbReference type="GO" id="GO:0005829">
    <property type="term" value="C:cytosol"/>
    <property type="evidence" value="ECO:0007669"/>
    <property type="project" value="TreeGrafter"/>
</dbReference>
<keyword evidence="9 11" id="KW-0030">Aminoacyl-tRNA synthetase</keyword>
<keyword evidence="6 11" id="KW-0547">Nucleotide-binding</keyword>
<evidence type="ECO:0000313" key="13">
    <source>
        <dbReference type="EMBL" id="PLK59246.1"/>
    </source>
</evidence>
<dbReference type="GO" id="GO:0004814">
    <property type="term" value="F:arginine-tRNA ligase activity"/>
    <property type="evidence" value="ECO:0007669"/>
    <property type="project" value="InterPro"/>
</dbReference>
<accession>A0A2N4XXJ5</accession>
<dbReference type="InterPro" id="IPR008909">
    <property type="entry name" value="DALR_anticod-bd"/>
</dbReference>
<dbReference type="PROSITE" id="PS50861">
    <property type="entry name" value="AA_TRNA_LIGASE_II_GLYAB"/>
    <property type="match status" value="1"/>
</dbReference>
<evidence type="ECO:0000256" key="11">
    <source>
        <dbReference type="HAMAP-Rule" id="MF_00255"/>
    </source>
</evidence>
<evidence type="ECO:0000256" key="7">
    <source>
        <dbReference type="ARBA" id="ARBA00022840"/>
    </source>
</evidence>
<evidence type="ECO:0000256" key="3">
    <source>
        <dbReference type="ARBA" id="ARBA00011209"/>
    </source>
</evidence>
<dbReference type="OrthoDB" id="9775440at2"/>
<keyword evidence="5 11" id="KW-0436">Ligase</keyword>
<comment type="caution">
    <text evidence="13">The sequence shown here is derived from an EMBL/GenBank/DDBJ whole genome shotgun (WGS) entry which is preliminary data.</text>
</comment>
<keyword evidence="4 11" id="KW-0963">Cytoplasm</keyword>
<evidence type="ECO:0000256" key="4">
    <source>
        <dbReference type="ARBA" id="ARBA00022490"/>
    </source>
</evidence>
<dbReference type="EC" id="6.1.1.14" evidence="11"/>
<dbReference type="NCBIfam" id="TIGR00211">
    <property type="entry name" value="glyS"/>
    <property type="match status" value="1"/>
</dbReference>
<reference evidence="13 14" key="1">
    <citation type="submission" date="2017-06" db="EMBL/GenBank/DDBJ databases">
        <title>Metabolic interaction between xylem feeders and their symbionts.</title>
        <authorList>
            <person name="Chouaia B."/>
        </authorList>
    </citation>
    <scope>NUCLEOTIDE SEQUENCE [LARGE SCALE GENOMIC DNA]</scope>
    <source>
        <strain evidence="13 14">Gra</strain>
    </source>
</reference>
<dbReference type="GO" id="GO:0006426">
    <property type="term" value="P:glycyl-tRNA aminoacylation"/>
    <property type="evidence" value="ECO:0007669"/>
    <property type="project" value="UniProtKB-UniRule"/>
</dbReference>
<evidence type="ECO:0000256" key="1">
    <source>
        <dbReference type="ARBA" id="ARBA00004496"/>
    </source>
</evidence>
<organism evidence="13 14">
    <name type="scientific">Candidatus Palibaumannia cicadellinicola</name>
    <dbReference type="NCBI Taxonomy" id="186490"/>
    <lineage>
        <taxon>Bacteria</taxon>
        <taxon>Pseudomonadati</taxon>
        <taxon>Pseudomonadota</taxon>
        <taxon>Gammaproteobacteria</taxon>
        <taxon>Candidatus Palibaumannia</taxon>
    </lineage>
</organism>
<dbReference type="Pfam" id="PF05746">
    <property type="entry name" value="DALR_1"/>
    <property type="match status" value="1"/>
</dbReference>
<dbReference type="GO" id="GO:0006420">
    <property type="term" value="P:arginyl-tRNA aminoacylation"/>
    <property type="evidence" value="ECO:0007669"/>
    <property type="project" value="InterPro"/>
</dbReference>
<dbReference type="SUPFAM" id="SSF109604">
    <property type="entry name" value="HD-domain/PDEase-like"/>
    <property type="match status" value="1"/>
</dbReference>
<evidence type="ECO:0000256" key="5">
    <source>
        <dbReference type="ARBA" id="ARBA00022598"/>
    </source>
</evidence>
<comment type="catalytic activity">
    <reaction evidence="10 11">
        <text>tRNA(Gly) + glycine + ATP = glycyl-tRNA(Gly) + AMP + diphosphate</text>
        <dbReference type="Rhea" id="RHEA:16013"/>
        <dbReference type="Rhea" id="RHEA-COMP:9664"/>
        <dbReference type="Rhea" id="RHEA-COMP:9683"/>
        <dbReference type="ChEBI" id="CHEBI:30616"/>
        <dbReference type="ChEBI" id="CHEBI:33019"/>
        <dbReference type="ChEBI" id="CHEBI:57305"/>
        <dbReference type="ChEBI" id="CHEBI:78442"/>
        <dbReference type="ChEBI" id="CHEBI:78522"/>
        <dbReference type="ChEBI" id="CHEBI:456215"/>
        <dbReference type="EC" id="6.1.1.14"/>
    </reaction>
</comment>